<keyword evidence="2" id="KW-1185">Reference proteome</keyword>
<protein>
    <submittedName>
        <fullName evidence="1">Uncharacterized protein</fullName>
    </submittedName>
</protein>
<dbReference type="EMBL" id="JYDQ01000294">
    <property type="protein sequence ID" value="KRY09057.1"/>
    <property type="molecule type" value="Genomic_DNA"/>
</dbReference>
<comment type="caution">
    <text evidence="1">The sequence shown here is derived from an EMBL/GenBank/DDBJ whole genome shotgun (WGS) entry which is preliminary data.</text>
</comment>
<feature type="non-terminal residue" evidence="1">
    <location>
        <position position="65"/>
    </location>
</feature>
<dbReference type="Proteomes" id="UP000054783">
    <property type="component" value="Unassembled WGS sequence"/>
</dbReference>
<dbReference type="OrthoDB" id="10379174at2759"/>
<reference evidence="1 2" key="1">
    <citation type="submission" date="2015-01" db="EMBL/GenBank/DDBJ databases">
        <title>Evolution of Trichinella species and genotypes.</title>
        <authorList>
            <person name="Korhonen P.K."/>
            <person name="Edoardo P."/>
            <person name="Giuseppe L.R."/>
            <person name="Gasser R.B."/>
        </authorList>
    </citation>
    <scope>NUCLEOTIDE SEQUENCE [LARGE SCALE GENOMIC DNA]</scope>
    <source>
        <strain evidence="1">ISS2496</strain>
    </source>
</reference>
<proteinExistence type="predicted"/>
<accession>A0A0V0Z9G9</accession>
<organism evidence="1 2">
    <name type="scientific">Trichinella patagoniensis</name>
    <dbReference type="NCBI Taxonomy" id="990121"/>
    <lineage>
        <taxon>Eukaryota</taxon>
        <taxon>Metazoa</taxon>
        <taxon>Ecdysozoa</taxon>
        <taxon>Nematoda</taxon>
        <taxon>Enoplea</taxon>
        <taxon>Dorylaimia</taxon>
        <taxon>Trichinellida</taxon>
        <taxon>Trichinellidae</taxon>
        <taxon>Trichinella</taxon>
    </lineage>
</organism>
<name>A0A0V0Z9G9_9BILA</name>
<evidence type="ECO:0000313" key="2">
    <source>
        <dbReference type="Proteomes" id="UP000054783"/>
    </source>
</evidence>
<sequence>MPLATEEVIAHHHDVAIAAPSFFQWLPQVHPHLLEGPANRVEVWSHLGSILFPFGPTVHLLVVVL</sequence>
<dbReference type="AlphaFoldDB" id="A0A0V0Z9G9"/>
<evidence type="ECO:0000313" key="1">
    <source>
        <dbReference type="EMBL" id="KRY09057.1"/>
    </source>
</evidence>
<gene>
    <name evidence="1" type="ORF">T12_3425</name>
</gene>